<sequence>MELGLRGTRVLVTAGASGIGLEMVRAFHAEGAAIVACDVNEAALSERASELPDVTWLTADVADRAQVEGLFDDAVARLGGLDVLINNAGVAGPTGRVEEIAPEDWDRTLEVNITGQFNCARLAVPHLRKSDNPSIANLASAAGRLGFAMRSPYAASKWAVVGLTKSLSMELGADGIRVNALLPGSVDGPRIRSVFENKAKARGVSVEEVTNQALSASSLGRLIPPEHIASMAVYLASPLGATVSGQAISVCGDLQMLV</sequence>
<dbReference type="RefSeq" id="WP_213163856.1">
    <property type="nucleotide sequence ID" value="NZ_CP058214.1"/>
</dbReference>
<dbReference type="EMBL" id="CP058214">
    <property type="protein sequence ID" value="QPC42621.1"/>
    <property type="molecule type" value="Genomic_DNA"/>
</dbReference>
<keyword evidence="2" id="KW-0560">Oxidoreductase</keyword>
<dbReference type="GO" id="GO:0016491">
    <property type="term" value="F:oxidoreductase activity"/>
    <property type="evidence" value="ECO:0007669"/>
    <property type="project" value="UniProtKB-KW"/>
</dbReference>
<dbReference type="KEGG" id="kmn:HW532_07850"/>
<evidence type="ECO:0000313" key="4">
    <source>
        <dbReference type="Proteomes" id="UP000593594"/>
    </source>
</evidence>
<dbReference type="CDD" id="cd05233">
    <property type="entry name" value="SDR_c"/>
    <property type="match status" value="1"/>
</dbReference>
<evidence type="ECO:0000256" key="2">
    <source>
        <dbReference type="ARBA" id="ARBA00023002"/>
    </source>
</evidence>
<dbReference type="PANTHER" id="PTHR24321:SF8">
    <property type="entry name" value="ESTRADIOL 17-BETA-DEHYDROGENASE 8-RELATED"/>
    <property type="match status" value="1"/>
</dbReference>
<reference evidence="3 4" key="1">
    <citation type="submission" date="2020-06" db="EMBL/GenBank/DDBJ databases">
        <title>Genome sequence of 2 isolates from Red Sea Mangroves.</title>
        <authorList>
            <person name="Sefrji F."/>
            <person name="Michoud G."/>
            <person name="Merlino G."/>
            <person name="Daffonchio D."/>
        </authorList>
    </citation>
    <scope>NUCLEOTIDE SEQUENCE [LARGE SCALE GENOMIC DNA]</scope>
    <source>
        <strain evidence="3 4">R1DC25</strain>
    </source>
</reference>
<evidence type="ECO:0000313" key="3">
    <source>
        <dbReference type="EMBL" id="QPC42621.1"/>
    </source>
</evidence>
<protein>
    <submittedName>
        <fullName evidence="3">SDR family oxidoreductase</fullName>
    </submittedName>
</protein>
<evidence type="ECO:0000256" key="1">
    <source>
        <dbReference type="ARBA" id="ARBA00006484"/>
    </source>
</evidence>
<proteinExistence type="inferred from homology"/>
<dbReference type="PROSITE" id="PS00061">
    <property type="entry name" value="ADH_SHORT"/>
    <property type="match status" value="1"/>
</dbReference>
<dbReference type="InterPro" id="IPR036291">
    <property type="entry name" value="NAD(P)-bd_dom_sf"/>
</dbReference>
<dbReference type="Pfam" id="PF13561">
    <property type="entry name" value="adh_short_C2"/>
    <property type="match status" value="1"/>
</dbReference>
<dbReference type="PANTHER" id="PTHR24321">
    <property type="entry name" value="DEHYDROGENASES, SHORT CHAIN"/>
    <property type="match status" value="1"/>
</dbReference>
<dbReference type="PRINTS" id="PR00080">
    <property type="entry name" value="SDRFAMILY"/>
</dbReference>
<dbReference type="Gene3D" id="3.40.50.720">
    <property type="entry name" value="NAD(P)-binding Rossmann-like Domain"/>
    <property type="match status" value="1"/>
</dbReference>
<comment type="similarity">
    <text evidence="1">Belongs to the short-chain dehydrogenases/reductases (SDR) family.</text>
</comment>
<dbReference type="AlphaFoldDB" id="A0A7S8C3D2"/>
<organism evidence="3 4">
    <name type="scientific">Kaustia mangrovi</name>
    <dbReference type="NCBI Taxonomy" id="2593653"/>
    <lineage>
        <taxon>Bacteria</taxon>
        <taxon>Pseudomonadati</taxon>
        <taxon>Pseudomonadota</taxon>
        <taxon>Alphaproteobacteria</taxon>
        <taxon>Hyphomicrobiales</taxon>
        <taxon>Parvibaculaceae</taxon>
        <taxon>Kaustia</taxon>
    </lineage>
</organism>
<keyword evidence="4" id="KW-1185">Reference proteome</keyword>
<dbReference type="FunFam" id="3.40.50.720:FF:000084">
    <property type="entry name" value="Short-chain dehydrogenase reductase"/>
    <property type="match status" value="1"/>
</dbReference>
<gene>
    <name evidence="3" type="ORF">HW532_07850</name>
</gene>
<dbReference type="PRINTS" id="PR00081">
    <property type="entry name" value="GDHRDH"/>
</dbReference>
<name>A0A7S8C3D2_9HYPH</name>
<dbReference type="InterPro" id="IPR020904">
    <property type="entry name" value="Sc_DH/Rdtase_CS"/>
</dbReference>
<dbReference type="InterPro" id="IPR002347">
    <property type="entry name" value="SDR_fam"/>
</dbReference>
<dbReference type="Proteomes" id="UP000593594">
    <property type="component" value="Chromosome"/>
</dbReference>
<dbReference type="NCBIfam" id="NF009466">
    <property type="entry name" value="PRK12826.1-2"/>
    <property type="match status" value="1"/>
</dbReference>
<accession>A0A7S8C3D2</accession>
<dbReference type="SUPFAM" id="SSF51735">
    <property type="entry name" value="NAD(P)-binding Rossmann-fold domains"/>
    <property type="match status" value="1"/>
</dbReference>